<accession>A0ABV7DKP0</accession>
<dbReference type="RefSeq" id="WP_257314584.1">
    <property type="nucleotide sequence ID" value="NZ_JANFDG010000007.1"/>
</dbReference>
<evidence type="ECO:0000313" key="1">
    <source>
        <dbReference type="EMBL" id="MFC3075522.1"/>
    </source>
</evidence>
<evidence type="ECO:0000313" key="2">
    <source>
        <dbReference type="Proteomes" id="UP001595377"/>
    </source>
</evidence>
<sequence>MPLVKIHVENVVWSERGAALTGALKPIRAMLCETFKVDAGLCQLAIIPVYGVDDQAPVAAEMQILPKPERTREVILGACERLRDMLAEASGERTVIRSTQLDPETYLALK</sequence>
<dbReference type="Proteomes" id="UP001595377">
    <property type="component" value="Unassembled WGS sequence"/>
</dbReference>
<comment type="caution">
    <text evidence="1">The sequence shown here is derived from an EMBL/GenBank/DDBJ whole genome shotgun (WGS) entry which is preliminary data.</text>
</comment>
<reference evidence="2" key="1">
    <citation type="journal article" date="2019" name="Int. J. Syst. Evol. Microbiol.">
        <title>The Global Catalogue of Microorganisms (GCM) 10K type strain sequencing project: providing services to taxonomists for standard genome sequencing and annotation.</title>
        <authorList>
            <consortium name="The Broad Institute Genomics Platform"/>
            <consortium name="The Broad Institute Genome Sequencing Center for Infectious Disease"/>
            <person name="Wu L."/>
            <person name="Ma J."/>
        </authorList>
    </citation>
    <scope>NUCLEOTIDE SEQUENCE [LARGE SCALE GENOMIC DNA]</scope>
    <source>
        <strain evidence="2">KCTC 52677</strain>
    </source>
</reference>
<keyword evidence="2" id="KW-1185">Reference proteome</keyword>
<gene>
    <name evidence="1" type="ORF">ACFOHH_20595</name>
</gene>
<organism evidence="1 2">
    <name type="scientific">Shinella pollutisoli</name>
    <dbReference type="NCBI Taxonomy" id="2250594"/>
    <lineage>
        <taxon>Bacteria</taxon>
        <taxon>Pseudomonadati</taxon>
        <taxon>Pseudomonadota</taxon>
        <taxon>Alphaproteobacteria</taxon>
        <taxon>Hyphomicrobiales</taxon>
        <taxon>Rhizobiaceae</taxon>
        <taxon>Shinella</taxon>
    </lineage>
</organism>
<protein>
    <submittedName>
        <fullName evidence="1">Uncharacterized protein</fullName>
    </submittedName>
</protein>
<dbReference type="EMBL" id="JBHRSP010000034">
    <property type="protein sequence ID" value="MFC3075522.1"/>
    <property type="molecule type" value="Genomic_DNA"/>
</dbReference>
<name>A0ABV7DKP0_9HYPH</name>
<proteinExistence type="predicted"/>